<dbReference type="Gene3D" id="3.30.300.30">
    <property type="match status" value="2"/>
</dbReference>
<dbReference type="Pfam" id="PF00501">
    <property type="entry name" value="AMP-binding"/>
    <property type="match status" value="2"/>
</dbReference>
<dbReference type="Pfam" id="PF00550">
    <property type="entry name" value="PP-binding"/>
    <property type="match status" value="2"/>
</dbReference>
<dbReference type="SUPFAM" id="SSF56801">
    <property type="entry name" value="Acetyl-CoA synthetase-like"/>
    <property type="match status" value="2"/>
</dbReference>
<dbReference type="FunFam" id="3.30.300.30:FF:000015">
    <property type="entry name" value="Nonribosomal peptide synthase SidD"/>
    <property type="match status" value="1"/>
</dbReference>
<dbReference type="Gene3D" id="3.30.559.30">
    <property type="entry name" value="Nonribosomal peptide synthetase, condensation domain"/>
    <property type="match status" value="1"/>
</dbReference>
<dbReference type="SUPFAM" id="SSF52777">
    <property type="entry name" value="CoA-dependent acyltransferases"/>
    <property type="match status" value="2"/>
</dbReference>
<dbReference type="InterPro" id="IPR010071">
    <property type="entry name" value="AA_adenyl_dom"/>
</dbReference>
<gene>
    <name evidence="6" type="ORF">TI39_contig4233g00004</name>
</gene>
<dbReference type="Proteomes" id="UP000033647">
    <property type="component" value="Unassembled WGS sequence"/>
</dbReference>
<dbReference type="InterPro" id="IPR013120">
    <property type="entry name" value="FAR_NAD-bd"/>
</dbReference>
<dbReference type="Pfam" id="PF00668">
    <property type="entry name" value="Condensation"/>
    <property type="match status" value="1"/>
</dbReference>
<dbReference type="InterPro" id="IPR042099">
    <property type="entry name" value="ANL_N_sf"/>
</dbReference>
<dbReference type="InterPro" id="IPR020845">
    <property type="entry name" value="AMP-binding_CS"/>
</dbReference>
<dbReference type="Gene3D" id="1.10.1200.10">
    <property type="entry name" value="ACP-like"/>
    <property type="match status" value="2"/>
</dbReference>
<dbReference type="GO" id="GO:0031177">
    <property type="term" value="F:phosphopantetheine binding"/>
    <property type="evidence" value="ECO:0007669"/>
    <property type="project" value="InterPro"/>
</dbReference>
<protein>
    <submittedName>
        <fullName evidence="6">Non-ribosomal peptide synthetase like protein</fullName>
    </submittedName>
</protein>
<dbReference type="Gene3D" id="3.40.50.720">
    <property type="entry name" value="NAD(P)-binding Rossmann-like Domain"/>
    <property type="match status" value="1"/>
</dbReference>
<dbReference type="SMART" id="SM00823">
    <property type="entry name" value="PKS_PP"/>
    <property type="match status" value="2"/>
</dbReference>
<sequence length="2132" mass="233415">MAADERDLDQIRRWNSRAFEATDDKCVHALVEEKVSENPAKIAIDAWDGKLTYRELDDLSSKVAQILHARGVRPGGSPSILPLCFEKSKWTSVAMLATMKAGGVCVALDVSQPKERLRSIVEQTRARWILCTTKTWPIAQACSGSNETIVELEQALREDSIETPLPQVCPTQTVFVTFTSGSTGRPKGACISHANVAAAVHHQGRPLGFHDARVLDFAPYSFDVAWSNVLHTLCTGSCLCVPRANDMLEDVTSCIDIYQATLINITPTMLRTLEKRPASLRTILLSGEPPSPDLLSKWAGQVSLKNTYGPAECTFKSTFADVRPNSDFVLASRRLGTAYGARTWIINAEDQSHLVRIGEVGELWLEGPLVGQGYLFDAERTSAAFVSSPSWLPRSADGPSIRLYRTGDLVRYEKDGSLVFVGRKDGQVKIQGCRVELGEVEYHVRQCLACDASVEIVVEAVVPKKSDAAGLLVFLTTSESSQLPQKLAKVLPSFMVPTAFVFIPGHLPRTCTGKTDRMHLREIGSSLSLRELAVLNRDRTSQRPVSSFLEHRLRQCWAKTLNINGDDIEPDDSFFHLGGDSIRAVRLVGAAREEGLSFGVADIFKRPRLCDLAEVAREHVVADMDSVEPFSLLQNLDRVRIPELAAAACGTKASEIEDVFPCTPFQAGLFALSMQRPGAYVSVRRFVLPSDIDINRFRRAWETVVNAASILRTRTVHLEGEGMVQVVLRHQTQEWETTEDLNMIDVRNRMRPGTPLVHFSLTPRGDKHIFQWTMHHALLDGFSRSIIQGMVTKAYTGGFVRPPPPFQRFVKHIAELSVREASQAWKSHFSNSTASVFPELPSLHHKPASEAVITHTVADLHWPAGDNITPATLVSIAWAILMTKYTSSPDVVFGTIAAGRDAGVPGVEHMAGPTAATIPVRVVVHRGEETVQELLARTQEQRLAMQQFEQFGLPQIRRASPEADLACNFQTLMVIHPIEACEPSPLFRDVLDEGWGAALSDAASTYALMLAFQLQPTGVHMTINFDPAVLDSSSVKRMQGQFEAILRQLCSKADRNRSIASISTLSSSDLKDIQTWNTHVPKQVPKLVHDLLSQTAQQDPDAIAIHAWDGDLTYGQLDDLSTRAAQALTSLVAVQPNDIIPISSEKSFWTSVAVLTVMKAGAASLTLDVSQPQQRLRKIIAQATPKAILASPAYRKVAQSLVADMEVISLDMLLQKRSVPEQVDAPSPKPSDALFVVFTSGSTGTPKGIVISHENFSSALVHQNKRLGFNRKRRVFDFASYAFDASYYNLLHTLYSGGCLCVPSEEDRLNDLSGSICRLGANFANLTPKLAAMLDEYALHVLDLVELCGETADMDNVARLRRQTSVRFAYGPAECTVLSTVCGGDATESAIGRGVGVCCWVVDSSNPDLLAPVGCVGELWIEGPLVGIGYLGDQEKTAAAFIEDPIWLSQAVGRSGRVYRTGDLVRYASDGSLHFIGRNDSQIKIRGQRVELTEVAYHVQQCLSAASPVDKQSVTVLAEVDKASATLVAFIIPPDGLSMTAQELKESINLLTVDTQQRLSSAMPSYMVPSSFIPLHKVPLTATGKLDRQHLRILARQSRTGAFLSAPSTSSSKQLSDTESHLRSIWARVLKISEQKIDQNTPFWSVGDSITAMSLTVAIRKEFGVDPKLSSLTRHQTTLGSLSRIIEEARVGIVAEEAPSVHTDLEEMLRELDLSASMSATSASSSSPAKSEVVLLTGATGYLGIQILHDLLLSNHSKMIVVLVRAHNADAGLARIKRAAEAAGWWQESAAQFIEVWCGDLSKPRLGLEPSRWNRLAGTSPSLDPINIVIHNGASVHWTSSYETLKAINVSSTFQVLTSALQSPHLQRFVYISGGRNPQGPEHLNPKDEVSAYVRSKYMSEKMVLGMAEHPCQPRGKYTVVKPGCIIGNVETGSANADDFLWRYVRTCIKLGAFPREDASAWLPVAELSTVSQHILRQVDAQVPGPYSVVDSGISIHSFWQAVQDGSDSPLAEMDEPIWTHVVRTQIEEDGETHPLWPVQQFLGPLGMRKLVHVDKEQSQERVEPATRLQLAIAENVRHLRGDNQTTKRDGGLESKWPASGSRVKEVSEKGQNGLSSVASDCCGCAAAPAQI</sequence>
<dbReference type="InterPro" id="IPR006162">
    <property type="entry name" value="Ppantetheine_attach_site"/>
</dbReference>
<feature type="region of interest" description="Disordered" evidence="4">
    <location>
        <begin position="2082"/>
        <end position="2116"/>
    </location>
</feature>
<dbReference type="InterPro" id="IPR036736">
    <property type="entry name" value="ACP-like_sf"/>
</dbReference>
<evidence type="ECO:0000256" key="1">
    <source>
        <dbReference type="ARBA" id="ARBA00022450"/>
    </source>
</evidence>
<evidence type="ECO:0000313" key="6">
    <source>
        <dbReference type="EMBL" id="KJX93932.1"/>
    </source>
</evidence>
<dbReference type="STRING" id="1047168.A0A0F4GAB7"/>
<dbReference type="GO" id="GO:0016874">
    <property type="term" value="F:ligase activity"/>
    <property type="evidence" value="ECO:0007669"/>
    <property type="project" value="UniProtKB-KW"/>
</dbReference>
<dbReference type="SUPFAM" id="SSF51735">
    <property type="entry name" value="NAD(P)-binding Rossmann-fold domains"/>
    <property type="match status" value="1"/>
</dbReference>
<dbReference type="PANTHER" id="PTHR45527:SF1">
    <property type="entry name" value="FATTY ACID SYNTHASE"/>
    <property type="match status" value="1"/>
</dbReference>
<dbReference type="FunFam" id="1.10.1200.10:FF:000005">
    <property type="entry name" value="Nonribosomal peptide synthetase 1"/>
    <property type="match status" value="1"/>
</dbReference>
<dbReference type="PROSITE" id="PS00012">
    <property type="entry name" value="PHOSPHOPANTETHEINE"/>
    <property type="match status" value="1"/>
</dbReference>
<feature type="compositionally biased region" description="Basic and acidic residues" evidence="4">
    <location>
        <begin position="2082"/>
        <end position="2093"/>
    </location>
</feature>
<accession>A0A0F4GAB7</accession>
<keyword evidence="7" id="KW-1185">Reference proteome</keyword>
<dbReference type="SUPFAM" id="SSF47336">
    <property type="entry name" value="ACP-like"/>
    <property type="match status" value="2"/>
</dbReference>
<dbReference type="InterPro" id="IPR000873">
    <property type="entry name" value="AMP-dep_synth/lig_dom"/>
</dbReference>
<reference evidence="6 7" key="1">
    <citation type="submission" date="2015-03" db="EMBL/GenBank/DDBJ databases">
        <title>RNA-seq based gene annotation and comparative genomics of four Zymoseptoria species reveal species-specific pathogenicity related genes and transposable element activity.</title>
        <authorList>
            <person name="Grandaubert J."/>
            <person name="Bhattacharyya A."/>
            <person name="Stukenbrock E.H."/>
        </authorList>
    </citation>
    <scope>NUCLEOTIDE SEQUENCE [LARGE SCALE GENOMIC DNA]</scope>
    <source>
        <strain evidence="6 7">Zb18110</strain>
    </source>
</reference>
<dbReference type="InterPro" id="IPR010080">
    <property type="entry name" value="Thioester_reductase-like_dom"/>
</dbReference>
<evidence type="ECO:0000256" key="2">
    <source>
        <dbReference type="ARBA" id="ARBA00022553"/>
    </source>
</evidence>
<feature type="domain" description="Carrier" evidence="5">
    <location>
        <begin position="1613"/>
        <end position="1690"/>
    </location>
</feature>
<evidence type="ECO:0000256" key="3">
    <source>
        <dbReference type="ARBA" id="ARBA00022598"/>
    </source>
</evidence>
<dbReference type="GO" id="GO:0005737">
    <property type="term" value="C:cytoplasm"/>
    <property type="evidence" value="ECO:0007669"/>
    <property type="project" value="TreeGrafter"/>
</dbReference>
<keyword evidence="1" id="KW-0596">Phosphopantetheine</keyword>
<dbReference type="GO" id="GO:0043041">
    <property type="term" value="P:amino acid activation for nonribosomal peptide biosynthetic process"/>
    <property type="evidence" value="ECO:0007669"/>
    <property type="project" value="TreeGrafter"/>
</dbReference>
<evidence type="ECO:0000256" key="4">
    <source>
        <dbReference type="SAM" id="MobiDB-lite"/>
    </source>
</evidence>
<dbReference type="GO" id="GO:0044550">
    <property type="term" value="P:secondary metabolite biosynthetic process"/>
    <property type="evidence" value="ECO:0007669"/>
    <property type="project" value="TreeGrafter"/>
</dbReference>
<dbReference type="InterPro" id="IPR036291">
    <property type="entry name" value="NAD(P)-bd_dom_sf"/>
</dbReference>
<dbReference type="PANTHER" id="PTHR45527">
    <property type="entry name" value="NONRIBOSOMAL PEPTIDE SYNTHETASE"/>
    <property type="match status" value="1"/>
</dbReference>
<dbReference type="InterPro" id="IPR020806">
    <property type="entry name" value="PKS_PP-bd"/>
</dbReference>
<dbReference type="CDD" id="cd19545">
    <property type="entry name" value="FUM14_C_NRPS-like"/>
    <property type="match status" value="1"/>
</dbReference>
<dbReference type="NCBIfam" id="TIGR01733">
    <property type="entry name" value="AA-adenyl-dom"/>
    <property type="match status" value="2"/>
</dbReference>
<dbReference type="InterPro" id="IPR009081">
    <property type="entry name" value="PP-bd_ACP"/>
</dbReference>
<dbReference type="EMBL" id="LAFY01004192">
    <property type="protein sequence ID" value="KJX93932.1"/>
    <property type="molecule type" value="Genomic_DNA"/>
</dbReference>
<dbReference type="InterPro" id="IPR045851">
    <property type="entry name" value="AMP-bd_C_sf"/>
</dbReference>
<dbReference type="Gene3D" id="3.30.559.10">
    <property type="entry name" value="Chloramphenicol acetyltransferase-like domain"/>
    <property type="match status" value="1"/>
</dbReference>
<dbReference type="InterPro" id="IPR023213">
    <property type="entry name" value="CAT-like_dom_sf"/>
</dbReference>
<dbReference type="NCBIfam" id="TIGR01746">
    <property type="entry name" value="Thioester-redct"/>
    <property type="match status" value="1"/>
</dbReference>
<dbReference type="Pfam" id="PF07993">
    <property type="entry name" value="NAD_binding_4"/>
    <property type="match status" value="1"/>
</dbReference>
<dbReference type="PROSITE" id="PS00455">
    <property type="entry name" value="AMP_BINDING"/>
    <property type="match status" value="2"/>
</dbReference>
<name>A0A0F4GAB7_9PEZI</name>
<organism evidence="6 7">
    <name type="scientific">Zymoseptoria brevis</name>
    <dbReference type="NCBI Taxonomy" id="1047168"/>
    <lineage>
        <taxon>Eukaryota</taxon>
        <taxon>Fungi</taxon>
        <taxon>Dikarya</taxon>
        <taxon>Ascomycota</taxon>
        <taxon>Pezizomycotina</taxon>
        <taxon>Dothideomycetes</taxon>
        <taxon>Dothideomycetidae</taxon>
        <taxon>Mycosphaerellales</taxon>
        <taxon>Mycosphaerellaceae</taxon>
        <taxon>Zymoseptoria</taxon>
    </lineage>
</organism>
<dbReference type="PROSITE" id="PS50075">
    <property type="entry name" value="CARRIER"/>
    <property type="match status" value="2"/>
</dbReference>
<keyword evidence="3" id="KW-0436">Ligase</keyword>
<proteinExistence type="predicted"/>
<keyword evidence="2" id="KW-0597">Phosphoprotein</keyword>
<comment type="caution">
    <text evidence="6">The sequence shown here is derived from an EMBL/GenBank/DDBJ whole genome shotgun (WGS) entry which is preliminary data.</text>
</comment>
<dbReference type="OrthoDB" id="416786at2759"/>
<evidence type="ECO:0000313" key="7">
    <source>
        <dbReference type="Proteomes" id="UP000033647"/>
    </source>
</evidence>
<dbReference type="CDD" id="cd05918">
    <property type="entry name" value="A_NRPS_SidN3_like"/>
    <property type="match status" value="2"/>
</dbReference>
<dbReference type="Gene3D" id="3.40.50.12780">
    <property type="entry name" value="N-terminal domain of ligase-like"/>
    <property type="match status" value="2"/>
</dbReference>
<feature type="domain" description="Carrier" evidence="5">
    <location>
        <begin position="547"/>
        <end position="620"/>
    </location>
</feature>
<dbReference type="InterPro" id="IPR001242">
    <property type="entry name" value="Condensation_dom"/>
</dbReference>
<evidence type="ECO:0000259" key="5">
    <source>
        <dbReference type="PROSITE" id="PS50075"/>
    </source>
</evidence>